<accession>A0A1J4KRR0</accession>
<dbReference type="AlphaFoldDB" id="A0A1J4KRR0"/>
<sequence>MKQIKKEITQKGCSYHKIGEFITSFNTFISKYKDKQESRLAWKNKAKKKSLKYLDLLNQVILNNPENLDKYIISLPPLFRNLLRPYNDSELRNESIKTFFIFVSSILKSSNTSSSFTTTAKNSLDSIMKILFVNLSDAAKSEGIDDLKQLKFGNRGEYSATVIINQVEMLLQNIPDESDFEIQNKWWDLVFNQVIPCISPNGASLLSSCSFKCVEILMKYFKINKHHIFKLASKENIFIIINGISMLKNTAHLDPERKFIMKFYRSIFPVTYLQINNGEKREIFKLKSFALDMREMFSKDWGGPISLAYYNAETQTICGKVFREILGTVPKEKQNGMLLTIFEPFVETISCVINNFFNYVQSRNLEMISKTQPTLFSHILRFRAMVKIAMENIEEKKMFDNFLGFLLTKQPKELYPFYVHLYIIIWYDQKQLNETEASNFLNNMISMYKSSGHKNMIEITRVFAHIAAIISVALSENLLQITSPNVKSYTTNATVYLHKELIVEALRSIRKVGPNVKFFFFLIDGIGWTHETASTFIFNLIEAADSAVGHVIAATIVDTLQTIIKKEANVKPDFIINNLIPHFMSSCIKSIQIKQTADMLVCLPVMLRMVKNAHSIGQMNKSMSFDWFQLLAKSIAFQWFQGEDSIHVEDFVPIPNDEFINKYKYNVVEESITAIAESVLNGYDYSFGLIPFAALASENLKYENMPISRAVTICTFFVNTAIITGDKSFTEIPLSIRNFLPTQNLVDQLVLIYGKGIRSHMTKMIRSALSARITEHQSCVGIENPFFLLFYDELSSNKKEFDREVLETMSFIIQNIEFCSIEFFKMLKHLAIHTNLLKEKTPKLLYDIFQKADEMKLMKDLPDNKYYAMMQLVTDILIKYGQKDEYFMKYLSLLAIRKSETDSLTTEFMEFFIANYQKISGCVKFQLSPNLLLYEKCNSLIAFALHKSKFAVQLSSKLGSSNYMLTYKNNNNMEIPVQQPRKLCSDKTLIDLSLFETFAGTPSSSLFVDLIAGVRKEKIYASLPSNDHRNIFEKAFLRQQRKQLFVTIMYNKNGQSKFEEIINNDYSCVSREFQQLLISLGSYVTTTIPSPDQPSNQITDHNGKQSYEECPMIHYFDDFFVINYLILPKMPQNKRQVYSTNNKIVVLWCESQEKIELENEEKLEGVEIIITIKTHGNKMAIISAQKINWPTSVNEVNVEKDKKHLSLPIEHAFYAFFTPLIVPYRLVMFVLKTIITLTCDSIHNIALSNTIEESITEHREKFNNSSCIFDYSSC</sequence>
<evidence type="ECO:0000313" key="1">
    <source>
        <dbReference type="EMBL" id="OHT13959.1"/>
    </source>
</evidence>
<dbReference type="GO" id="GO:0051056">
    <property type="term" value="P:regulation of small GTPase mediated signal transduction"/>
    <property type="evidence" value="ECO:0007669"/>
    <property type="project" value="InterPro"/>
</dbReference>
<dbReference type="GO" id="GO:0005096">
    <property type="term" value="F:GTPase activator activity"/>
    <property type="evidence" value="ECO:0007669"/>
    <property type="project" value="InterPro"/>
</dbReference>
<keyword evidence="2" id="KW-1185">Reference proteome</keyword>
<dbReference type="VEuPathDB" id="TrichDB:TRFO_15726"/>
<dbReference type="RefSeq" id="XP_068367095.1">
    <property type="nucleotide sequence ID" value="XM_068498543.1"/>
</dbReference>
<proteinExistence type="predicted"/>
<protein>
    <submittedName>
        <fullName evidence="1">Uncharacterized protein</fullName>
    </submittedName>
</protein>
<organism evidence="1 2">
    <name type="scientific">Tritrichomonas foetus</name>
    <dbReference type="NCBI Taxonomy" id="1144522"/>
    <lineage>
        <taxon>Eukaryota</taxon>
        <taxon>Metamonada</taxon>
        <taxon>Parabasalia</taxon>
        <taxon>Tritrichomonadida</taxon>
        <taxon>Tritrichomonadidae</taxon>
        <taxon>Tritrichomonas</taxon>
    </lineage>
</organism>
<name>A0A1J4KRR0_9EUKA</name>
<dbReference type="EMBL" id="MLAK01000441">
    <property type="protein sequence ID" value="OHT13959.1"/>
    <property type="molecule type" value="Genomic_DNA"/>
</dbReference>
<comment type="caution">
    <text evidence="1">The sequence shown here is derived from an EMBL/GenBank/DDBJ whole genome shotgun (WGS) entry which is preliminary data.</text>
</comment>
<evidence type="ECO:0000313" key="2">
    <source>
        <dbReference type="Proteomes" id="UP000179807"/>
    </source>
</evidence>
<dbReference type="Proteomes" id="UP000179807">
    <property type="component" value="Unassembled WGS sequence"/>
</dbReference>
<dbReference type="InterPro" id="IPR035974">
    <property type="entry name" value="Rap/Ran-GAP_sf"/>
</dbReference>
<reference evidence="1" key="1">
    <citation type="submission" date="2016-10" db="EMBL/GenBank/DDBJ databases">
        <authorList>
            <person name="Benchimol M."/>
            <person name="Almeida L.G."/>
            <person name="Vasconcelos A.T."/>
            <person name="Perreira-Neves A."/>
            <person name="Rosa I.A."/>
            <person name="Tasca T."/>
            <person name="Bogo M.R."/>
            <person name="de Souza W."/>
        </authorList>
    </citation>
    <scope>NUCLEOTIDE SEQUENCE [LARGE SCALE GENOMIC DNA]</scope>
    <source>
        <strain evidence="1">K</strain>
    </source>
</reference>
<dbReference type="SUPFAM" id="SSF111347">
    <property type="entry name" value="Rap/Ran-GAP"/>
    <property type="match status" value="1"/>
</dbReference>
<gene>
    <name evidence="1" type="ORF">TRFO_15726</name>
</gene>
<dbReference type="GeneID" id="94833247"/>